<dbReference type="Pfam" id="PF04326">
    <property type="entry name" value="SLFN_AlbA_2"/>
    <property type="match status" value="1"/>
</dbReference>
<dbReference type="Gene3D" id="3.30.950.30">
    <property type="entry name" value="Schlafen, AAA domain"/>
    <property type="match status" value="1"/>
</dbReference>
<feature type="domain" description="Schlafen AlbA-2" evidence="1">
    <location>
        <begin position="18"/>
        <end position="98"/>
    </location>
</feature>
<dbReference type="KEGG" id="bcel:BcellWH2_00229"/>
<gene>
    <name evidence="2" type="ORF">BcellWH2_00229</name>
</gene>
<accession>A0A0P0G601</accession>
<dbReference type="PATRIC" id="fig|246787.4.peg.237"/>
<dbReference type="PANTHER" id="PTHR30595:SF6">
    <property type="entry name" value="SCHLAFEN ALBA-2 DOMAIN-CONTAINING PROTEIN"/>
    <property type="match status" value="1"/>
</dbReference>
<dbReference type="EMBL" id="CP012801">
    <property type="protein sequence ID" value="ALJ57505.1"/>
    <property type="molecule type" value="Genomic_DNA"/>
</dbReference>
<name>A0A0P0G601_9BACE</name>
<organism evidence="2 3">
    <name type="scientific">Bacteroides cellulosilyticus</name>
    <dbReference type="NCBI Taxonomy" id="246787"/>
    <lineage>
        <taxon>Bacteria</taxon>
        <taxon>Pseudomonadati</taxon>
        <taxon>Bacteroidota</taxon>
        <taxon>Bacteroidia</taxon>
        <taxon>Bacteroidales</taxon>
        <taxon>Bacteroidaceae</taxon>
        <taxon>Bacteroides</taxon>
    </lineage>
</organism>
<reference evidence="2 3" key="1">
    <citation type="journal article" date="2015" name="Science">
        <title>Genetic determinants of in vivo fitness and diet responsiveness in multiple human gut Bacteroides.</title>
        <authorList>
            <person name="Wu M."/>
            <person name="McNulty N.P."/>
            <person name="Rodionov D.A."/>
            <person name="Khoroshkin M.S."/>
            <person name="Griffin N.W."/>
            <person name="Cheng J."/>
            <person name="Latreille P."/>
            <person name="Kerstetter R.A."/>
            <person name="Terrapon N."/>
            <person name="Henrissat B."/>
            <person name="Osterman A.L."/>
            <person name="Gordon J.I."/>
        </authorList>
    </citation>
    <scope>NUCLEOTIDE SEQUENCE [LARGE SCALE GENOMIC DNA]</scope>
    <source>
        <strain evidence="2 3">WH2</strain>
    </source>
</reference>
<dbReference type="AlphaFoldDB" id="A0A0P0G601"/>
<evidence type="ECO:0000313" key="3">
    <source>
        <dbReference type="Proteomes" id="UP000061809"/>
    </source>
</evidence>
<evidence type="ECO:0000259" key="1">
    <source>
        <dbReference type="Pfam" id="PF04326"/>
    </source>
</evidence>
<protein>
    <submittedName>
        <fullName evidence="2">Divergent AAA domain protein</fullName>
    </submittedName>
</protein>
<dbReference type="PANTHER" id="PTHR30595">
    <property type="entry name" value="GLPR-RELATED TRANSCRIPTIONAL REPRESSOR"/>
    <property type="match status" value="1"/>
</dbReference>
<dbReference type="InterPro" id="IPR007421">
    <property type="entry name" value="Schlafen_AlbA_2_dom"/>
</dbReference>
<dbReference type="InterPro" id="IPR038461">
    <property type="entry name" value="Schlafen_AlbA_2_dom_sf"/>
</dbReference>
<dbReference type="Proteomes" id="UP000061809">
    <property type="component" value="Chromosome"/>
</dbReference>
<sequence length="173" mass="19519">MELETLNDIKNLITSDTETDKIEFKKTTGQLERGMETLCAFLNQEGGTVLFGVTDEGKITGQEVAGKTKETIGEAISRLEPGAQVRISYISIPESEVLESWGRGIGLIISECRRVGIPDPEFHTDGNSVWVIFRYTRRTVGYDPTVTRQLPHKWRECCPQSGNRSFRPKRLWA</sequence>
<proteinExistence type="predicted"/>
<evidence type="ECO:0000313" key="2">
    <source>
        <dbReference type="EMBL" id="ALJ57505.1"/>
    </source>
</evidence>